<reference evidence="3 4" key="1">
    <citation type="submission" date="2016-11" db="EMBL/GenBank/DDBJ databases">
        <title>The macronuclear genome of Stentor coeruleus: a giant cell with tiny introns.</title>
        <authorList>
            <person name="Slabodnick M."/>
            <person name="Ruby J.G."/>
            <person name="Reiff S.B."/>
            <person name="Swart E.C."/>
            <person name="Gosai S."/>
            <person name="Prabakaran S."/>
            <person name="Witkowska E."/>
            <person name="Larue G.E."/>
            <person name="Fisher S."/>
            <person name="Freeman R.M."/>
            <person name="Gunawardena J."/>
            <person name="Chu W."/>
            <person name="Stover N.A."/>
            <person name="Gregory B.D."/>
            <person name="Nowacki M."/>
            <person name="Derisi J."/>
            <person name="Roy S.W."/>
            <person name="Marshall W.F."/>
            <person name="Sood P."/>
        </authorList>
    </citation>
    <scope>NUCLEOTIDE SEQUENCE [LARGE SCALE GENOMIC DNA]</scope>
    <source>
        <strain evidence="3">WM001</strain>
    </source>
</reference>
<sequence length="504" mass="58787">MSKHINRRIHSGYRSPNEDVEGQIDRLNHALQVVIKDIEASSCSRNPSRLSNFNTEIFTDEDANCPSIYTEDFYIPDSLEDKIEELLIRIDRNEMINEDFRSEELRKIENESYKSETLCNHDINKIRKEIWLQVKIQKDGLLEKERKNFQDKIVFLDQIKEDYEKKRLEIVIGISKLRDKEEILNQREKDIRMQRIAFDKHKMLWEQKNGVISEPFASDSVPPPTHVRASSYSIISNMFYESNPPSSRQKININVENKPKMLPVEVPEDKNISTKPELLKSLQYELKVLESKKNQKIRIDDQETYDIEMRIDSIKNKIATLRGEIAISESSKATRIINSMMVSIQKDAGRDEKFKKIEMLEHAHKKNSKIVSARLGGENSVPGNPGVKIKSLEGKINENIETTRRFLGTDITTSKGIEPGKYNIEYKKKILMDKEKELAHREALLQQTWMKIPGAKELIENVNLTLSRLTNEKSILEKERDEFEKDKIEWMKGKEKIIMNAKNV</sequence>
<organism evidence="3 4">
    <name type="scientific">Stentor coeruleus</name>
    <dbReference type="NCBI Taxonomy" id="5963"/>
    <lineage>
        <taxon>Eukaryota</taxon>
        <taxon>Sar</taxon>
        <taxon>Alveolata</taxon>
        <taxon>Ciliophora</taxon>
        <taxon>Postciliodesmatophora</taxon>
        <taxon>Heterotrichea</taxon>
        <taxon>Heterotrichida</taxon>
        <taxon>Stentoridae</taxon>
        <taxon>Stentor</taxon>
    </lineage>
</organism>
<proteinExistence type="predicted"/>
<dbReference type="AlphaFoldDB" id="A0A1R2BN99"/>
<feature type="coiled-coil region" evidence="1">
    <location>
        <begin position="459"/>
        <end position="486"/>
    </location>
</feature>
<dbReference type="OrthoDB" id="327600at2759"/>
<evidence type="ECO:0000313" key="3">
    <source>
        <dbReference type="EMBL" id="OMJ78279.1"/>
    </source>
</evidence>
<keyword evidence="4" id="KW-1185">Reference proteome</keyword>
<feature type="region of interest" description="Disordered" evidence="2">
    <location>
        <begin position="1"/>
        <end position="20"/>
    </location>
</feature>
<evidence type="ECO:0000256" key="2">
    <source>
        <dbReference type="SAM" id="MobiDB-lite"/>
    </source>
</evidence>
<dbReference type="EMBL" id="MPUH01000530">
    <property type="protein sequence ID" value="OMJ78279.1"/>
    <property type="molecule type" value="Genomic_DNA"/>
</dbReference>
<feature type="compositionally biased region" description="Basic residues" evidence="2">
    <location>
        <begin position="1"/>
        <end position="11"/>
    </location>
</feature>
<protein>
    <submittedName>
        <fullName evidence="3">Uncharacterized protein</fullName>
    </submittedName>
</protein>
<evidence type="ECO:0000256" key="1">
    <source>
        <dbReference type="SAM" id="Coils"/>
    </source>
</evidence>
<gene>
    <name evidence="3" type="ORF">SteCoe_21958</name>
</gene>
<dbReference type="Proteomes" id="UP000187209">
    <property type="component" value="Unassembled WGS sequence"/>
</dbReference>
<accession>A0A1R2BN99</accession>
<keyword evidence="1" id="KW-0175">Coiled coil</keyword>
<comment type="caution">
    <text evidence="3">The sequence shown here is derived from an EMBL/GenBank/DDBJ whole genome shotgun (WGS) entry which is preliminary data.</text>
</comment>
<name>A0A1R2BN99_9CILI</name>
<evidence type="ECO:0000313" key="4">
    <source>
        <dbReference type="Proteomes" id="UP000187209"/>
    </source>
</evidence>